<proteinExistence type="predicted"/>
<gene>
    <name evidence="1" type="ORF">CFBP498_38650</name>
</gene>
<accession>A0A6V7ERC5</accession>
<sequence>MPIEGKFRLVSDFNFSAATVCDIAQIQAAITIDCPVSCICATDHKVSIDCFQVVFHNIRFRNKFIYKWHLRFPAWLKFVVKSYFYEPETAADSFFTSAFGSSRLVK</sequence>
<dbReference type="Proteomes" id="UP000515406">
    <property type="component" value="Chromosome"/>
</dbReference>
<dbReference type="EMBL" id="LR828257">
    <property type="protein sequence ID" value="CAD0353822.1"/>
    <property type="molecule type" value="Genomic_DNA"/>
</dbReference>
<organism evidence="1 2">
    <name type="scientific">Xanthomonas hortorum pv. vitians</name>
    <dbReference type="NCBI Taxonomy" id="83224"/>
    <lineage>
        <taxon>Bacteria</taxon>
        <taxon>Pseudomonadati</taxon>
        <taxon>Pseudomonadota</taxon>
        <taxon>Gammaproteobacteria</taxon>
        <taxon>Lysobacterales</taxon>
        <taxon>Lysobacteraceae</taxon>
        <taxon>Xanthomonas</taxon>
    </lineage>
</organism>
<dbReference type="AlphaFoldDB" id="A0A6V7ERC5"/>
<protein>
    <submittedName>
        <fullName evidence="1">Uncharacterized protein</fullName>
    </submittedName>
</protein>
<name>A0A6V7ERC5_9XANT</name>
<keyword evidence="2" id="KW-1185">Reference proteome</keyword>
<evidence type="ECO:0000313" key="2">
    <source>
        <dbReference type="Proteomes" id="UP000515406"/>
    </source>
</evidence>
<dbReference type="EMBL" id="LR828257">
    <property type="protein sequence ID" value="CAD0353827.1"/>
    <property type="molecule type" value="Genomic_DNA"/>
</dbReference>
<evidence type="ECO:0000313" key="1">
    <source>
        <dbReference type="EMBL" id="CAD0353827.1"/>
    </source>
</evidence>
<reference evidence="1 2" key="1">
    <citation type="submission" date="2020-07" db="EMBL/GenBank/DDBJ databases">
        <authorList>
            <person name="Pothier F. J."/>
        </authorList>
    </citation>
    <scope>NUCLEOTIDE SEQUENCE [LARGE SCALE GENOMIC DNA]</scope>
    <source>
        <strain evidence="1 2">CFBP 498</strain>
    </source>
</reference>